<dbReference type="RefSeq" id="WP_284390463.1">
    <property type="nucleotide sequence ID" value="NZ_BSNK01000002.1"/>
</dbReference>
<comment type="caution">
    <text evidence="3">The sequence shown here is derived from an EMBL/GenBank/DDBJ whole genome shotgun (WGS) entry which is preliminary data.</text>
</comment>
<proteinExistence type="predicted"/>
<dbReference type="Gene3D" id="3.30.1490.20">
    <property type="entry name" value="ATP-grasp fold, A domain"/>
    <property type="match status" value="1"/>
</dbReference>
<dbReference type="InterPro" id="IPR011761">
    <property type="entry name" value="ATP-grasp"/>
</dbReference>
<keyword evidence="1" id="KW-0547">Nucleotide-binding</keyword>
<dbReference type="Proteomes" id="UP001161391">
    <property type="component" value="Unassembled WGS sequence"/>
</dbReference>
<gene>
    <name evidence="3" type="ORF">GCM10007853_21180</name>
</gene>
<sequence>MMTNSPHHNILLLGDARMAFPVMKAISRAGHSVFAGVSVYSNYMEWSRYLTGSFWHDPLEPGTDAPWPVIRDWLNANPQIDTIQPVNEASIRFVTRHRDFFESRATLILPDRQTIALSFDKTAMFDLCQEIDGPVAPYSAVKSLSDIDAQIDRIGFPFILKPSKVDAYVFDRKALILRDREDYHRQFPYWPKRHPELLMQAYVSGPRHSVIYSADRGRLLGALEIKAGRTHEDDGTGYTTYGVTVSPNPTIKENVERFVAQLNYSYTGCLQYIVDPDSGRVTFMELNPRVSLARLAEAAGLLHSLWGLELAHGRPVAGRNDPWSFPTGVEYVWTKGELGLIATLRKNGAIGSRGLTRRLVRAGWDALRCHHAIFDPTDPLPAIGVYANRFIRPWVDRHRQQSGFMPVEGVVSYE</sequence>
<protein>
    <recommendedName>
        <fullName evidence="2">ATP-grasp domain-containing protein</fullName>
    </recommendedName>
</protein>
<dbReference type="Pfam" id="PF02786">
    <property type="entry name" value="CPSase_L_D2"/>
    <property type="match status" value="1"/>
</dbReference>
<accession>A0ABQ5V9Q3</accession>
<dbReference type="SUPFAM" id="SSF56059">
    <property type="entry name" value="Glutathione synthetase ATP-binding domain-like"/>
    <property type="match status" value="1"/>
</dbReference>
<keyword evidence="4" id="KW-1185">Reference proteome</keyword>
<keyword evidence="1" id="KW-0067">ATP-binding</keyword>
<dbReference type="EMBL" id="BSNK01000002">
    <property type="protein sequence ID" value="GLQ24244.1"/>
    <property type="molecule type" value="Genomic_DNA"/>
</dbReference>
<dbReference type="Gene3D" id="3.30.470.20">
    <property type="entry name" value="ATP-grasp fold, B domain"/>
    <property type="match status" value="1"/>
</dbReference>
<evidence type="ECO:0000259" key="2">
    <source>
        <dbReference type="PROSITE" id="PS50975"/>
    </source>
</evidence>
<evidence type="ECO:0000313" key="3">
    <source>
        <dbReference type="EMBL" id="GLQ24244.1"/>
    </source>
</evidence>
<reference evidence="3" key="2">
    <citation type="submission" date="2023-01" db="EMBL/GenBank/DDBJ databases">
        <title>Draft genome sequence of Algimonas ampicilliniresistens strain NBRC 108219.</title>
        <authorList>
            <person name="Sun Q."/>
            <person name="Mori K."/>
        </authorList>
    </citation>
    <scope>NUCLEOTIDE SEQUENCE</scope>
    <source>
        <strain evidence="3">NBRC 108219</strain>
    </source>
</reference>
<evidence type="ECO:0000256" key="1">
    <source>
        <dbReference type="PROSITE-ProRule" id="PRU00409"/>
    </source>
</evidence>
<dbReference type="PROSITE" id="PS50975">
    <property type="entry name" value="ATP_GRASP"/>
    <property type="match status" value="1"/>
</dbReference>
<organism evidence="3 4">
    <name type="scientific">Algimonas ampicilliniresistens</name>
    <dbReference type="NCBI Taxonomy" id="1298735"/>
    <lineage>
        <taxon>Bacteria</taxon>
        <taxon>Pseudomonadati</taxon>
        <taxon>Pseudomonadota</taxon>
        <taxon>Alphaproteobacteria</taxon>
        <taxon>Maricaulales</taxon>
        <taxon>Robiginitomaculaceae</taxon>
        <taxon>Algimonas</taxon>
    </lineage>
</organism>
<evidence type="ECO:0000313" key="4">
    <source>
        <dbReference type="Proteomes" id="UP001161391"/>
    </source>
</evidence>
<name>A0ABQ5V9Q3_9PROT</name>
<dbReference type="PROSITE" id="PS00867">
    <property type="entry name" value="CPSASE_2"/>
    <property type="match status" value="1"/>
</dbReference>
<feature type="domain" description="ATP-grasp" evidence="2">
    <location>
        <begin position="125"/>
        <end position="312"/>
    </location>
</feature>
<dbReference type="InterPro" id="IPR013815">
    <property type="entry name" value="ATP_grasp_subdomain_1"/>
</dbReference>
<reference evidence="3" key="1">
    <citation type="journal article" date="2014" name="Int. J. Syst. Evol. Microbiol.">
        <title>Complete genome of a new Firmicutes species belonging to the dominant human colonic microbiota ('Ruminococcus bicirculans') reveals two chromosomes and a selective capacity to utilize plant glucans.</title>
        <authorList>
            <consortium name="NISC Comparative Sequencing Program"/>
            <person name="Wegmann U."/>
            <person name="Louis P."/>
            <person name="Goesmann A."/>
            <person name="Henrissat B."/>
            <person name="Duncan S.H."/>
            <person name="Flint H.J."/>
        </authorList>
    </citation>
    <scope>NUCLEOTIDE SEQUENCE</scope>
    <source>
        <strain evidence="3">NBRC 108219</strain>
    </source>
</reference>
<dbReference type="InterPro" id="IPR005479">
    <property type="entry name" value="CPAse_ATP-bd"/>
</dbReference>